<dbReference type="GO" id="GO:0006198">
    <property type="term" value="P:cAMP catabolic process"/>
    <property type="evidence" value="ECO:0007669"/>
    <property type="project" value="InterPro"/>
</dbReference>
<dbReference type="PANTHER" id="PTHR28283">
    <property type="entry name" value="3',5'-CYCLIC-NUCLEOTIDE PHOSPHODIESTERASE 1"/>
    <property type="match status" value="1"/>
</dbReference>
<dbReference type="InterPro" id="IPR001279">
    <property type="entry name" value="Metallo-B-lactamas"/>
</dbReference>
<dbReference type="Proteomes" id="UP000267464">
    <property type="component" value="Unassembled WGS sequence"/>
</dbReference>
<dbReference type="Gene3D" id="3.60.15.10">
    <property type="entry name" value="Ribonuclease Z/Hydroxyacylglutathione hydrolase-like"/>
    <property type="match status" value="1"/>
</dbReference>
<dbReference type="PANTHER" id="PTHR28283:SF1">
    <property type="entry name" value="3',5'-CYCLIC-NUCLEOTIDE PHOSPHODIESTERASE 1"/>
    <property type="match status" value="1"/>
</dbReference>
<organism evidence="2 3">
    <name type="scientific">Piscinibacter terrae</name>
    <dbReference type="NCBI Taxonomy" id="2496871"/>
    <lineage>
        <taxon>Bacteria</taxon>
        <taxon>Pseudomonadati</taxon>
        <taxon>Pseudomonadota</taxon>
        <taxon>Betaproteobacteria</taxon>
        <taxon>Burkholderiales</taxon>
        <taxon>Sphaerotilaceae</taxon>
        <taxon>Piscinibacter</taxon>
    </lineage>
</organism>
<dbReference type="GO" id="GO:0004115">
    <property type="term" value="F:3',5'-cyclic-AMP phosphodiesterase activity"/>
    <property type="evidence" value="ECO:0007669"/>
    <property type="project" value="InterPro"/>
</dbReference>
<dbReference type="SMART" id="SM00849">
    <property type="entry name" value="Lactamase_B"/>
    <property type="match status" value="1"/>
</dbReference>
<dbReference type="Pfam" id="PF12706">
    <property type="entry name" value="Lactamase_B_2"/>
    <property type="match status" value="1"/>
</dbReference>
<dbReference type="RefSeq" id="WP_124541026.1">
    <property type="nucleotide sequence ID" value="NZ_QUSW01000003.1"/>
</dbReference>
<dbReference type="GO" id="GO:1902660">
    <property type="term" value="P:negative regulation of glucose mediated signaling pathway"/>
    <property type="evidence" value="ECO:0007669"/>
    <property type="project" value="TreeGrafter"/>
</dbReference>
<dbReference type="GO" id="GO:0047555">
    <property type="term" value="F:3',5'-cyclic-GMP phosphodiesterase activity"/>
    <property type="evidence" value="ECO:0007669"/>
    <property type="project" value="TreeGrafter"/>
</dbReference>
<evidence type="ECO:0000313" key="2">
    <source>
        <dbReference type="EMBL" id="RQP24492.1"/>
    </source>
</evidence>
<reference evidence="2 3" key="1">
    <citation type="submission" date="2018-08" db="EMBL/GenBank/DDBJ databases">
        <authorList>
            <person name="Khan S.A."/>
            <person name="Jeon C.O."/>
            <person name="Chun B.H."/>
            <person name="Jeong S.E."/>
        </authorList>
    </citation>
    <scope>NUCLEOTIDE SEQUENCE [LARGE SCALE GENOMIC DNA]</scope>
    <source>
        <strain evidence="2 3">S-16</strain>
    </source>
</reference>
<dbReference type="InterPro" id="IPR000396">
    <property type="entry name" value="Pdiesterase2"/>
</dbReference>
<comment type="caution">
    <text evidence="2">The sequence shown here is derived from an EMBL/GenBank/DDBJ whole genome shotgun (WGS) entry which is preliminary data.</text>
</comment>
<evidence type="ECO:0000313" key="3">
    <source>
        <dbReference type="Proteomes" id="UP000267464"/>
    </source>
</evidence>
<dbReference type="CDD" id="cd07735">
    <property type="entry name" value="class_II_PDE_MBL-fold"/>
    <property type="match status" value="1"/>
</dbReference>
<dbReference type="PRINTS" id="PR00388">
    <property type="entry name" value="PDIESTERASE2"/>
</dbReference>
<feature type="domain" description="Metallo-beta-lactamase" evidence="1">
    <location>
        <begin position="17"/>
        <end position="215"/>
    </location>
</feature>
<evidence type="ECO:0000259" key="1">
    <source>
        <dbReference type="SMART" id="SM00849"/>
    </source>
</evidence>
<sequence>MIIRVLGCSGAIAAGSRTTSFLLDHSILIDAGTGVGDLTLDELARIDHILISHSHLDHVLAIGLLADSVMRARVARKRPPIVVHALPQTLDALRQHIFNGVIWPDFTRLPTPEAPALRFEPLEVGEVLTLDGHRIEVLSAAHTVPAVGFAVDAGGDRGWWVYTGDTGPNPALWRRLASMKVAHLIIETAFSDDESQLANVSRHLCPSTLRQELQHLAGSVDVYVTHMKPGEVCAVMNGVSTFDTPHRIHALQAGQQIELGLSVADVLRQFKEPVVSRPNNL</sequence>
<name>A0A3N7J0L6_9BURK</name>
<keyword evidence="3" id="KW-1185">Reference proteome</keyword>
<dbReference type="InterPro" id="IPR036866">
    <property type="entry name" value="RibonucZ/Hydroxyglut_hydro"/>
</dbReference>
<reference evidence="2 3" key="2">
    <citation type="submission" date="2018-12" db="EMBL/GenBank/DDBJ databases">
        <title>Rhizobacter gummiphilus sp. nov., a rubber-degrading bacterium isolated from the soil of a botanical garden in Japan.</title>
        <authorList>
            <person name="Shunsuke S.S."/>
        </authorList>
    </citation>
    <scope>NUCLEOTIDE SEQUENCE [LARGE SCALE GENOMIC DNA]</scope>
    <source>
        <strain evidence="2 3">S-16</strain>
    </source>
</reference>
<gene>
    <name evidence="2" type="ORF">DZC73_14500</name>
</gene>
<dbReference type="SUPFAM" id="SSF56281">
    <property type="entry name" value="Metallo-hydrolase/oxidoreductase"/>
    <property type="match status" value="1"/>
</dbReference>
<proteinExistence type="predicted"/>
<accession>A0A3N7J0L6</accession>
<dbReference type="OrthoDB" id="9803916at2"/>
<protein>
    <submittedName>
        <fullName evidence="2">3',5'-cyclic-nucleotide phosphodiesterase</fullName>
    </submittedName>
</protein>
<dbReference type="AlphaFoldDB" id="A0A3N7J0L6"/>
<dbReference type="EMBL" id="QUSW01000003">
    <property type="protein sequence ID" value="RQP24492.1"/>
    <property type="molecule type" value="Genomic_DNA"/>
</dbReference>